<dbReference type="Pfam" id="PF01168">
    <property type="entry name" value="Ala_racemase_N"/>
    <property type="match status" value="1"/>
</dbReference>
<dbReference type="PANTHER" id="PTHR30511:SF0">
    <property type="entry name" value="ALANINE RACEMASE, CATABOLIC-RELATED"/>
    <property type="match status" value="1"/>
</dbReference>
<name>A0A841J4U5_9SPHN</name>
<evidence type="ECO:0000256" key="6">
    <source>
        <dbReference type="ARBA" id="ARBA00023235"/>
    </source>
</evidence>
<evidence type="ECO:0000259" key="9">
    <source>
        <dbReference type="SMART" id="SM01005"/>
    </source>
</evidence>
<dbReference type="PROSITE" id="PS00395">
    <property type="entry name" value="ALANINE_RACEMASE"/>
    <property type="match status" value="1"/>
</dbReference>
<evidence type="ECO:0000256" key="1">
    <source>
        <dbReference type="ARBA" id="ARBA00000316"/>
    </source>
</evidence>
<dbReference type="RefSeq" id="WP_184078019.1">
    <property type="nucleotide sequence ID" value="NZ_JACIJP010000001.1"/>
</dbReference>
<protein>
    <recommendedName>
        <fullName evidence="4">alanine racemase</fullName>
        <ecNumber evidence="4">5.1.1.1</ecNumber>
    </recommendedName>
</protein>
<feature type="domain" description="Alanine racemase C-terminal" evidence="9">
    <location>
        <begin position="230"/>
        <end position="351"/>
    </location>
</feature>
<evidence type="ECO:0000256" key="8">
    <source>
        <dbReference type="PIRSR" id="PIRSR600821-52"/>
    </source>
</evidence>
<keyword evidence="11" id="KW-1185">Reference proteome</keyword>
<dbReference type="InterPro" id="IPR000821">
    <property type="entry name" value="Ala_racemase"/>
</dbReference>
<dbReference type="EMBL" id="JACIJP010000001">
    <property type="protein sequence ID" value="MBB6123261.1"/>
    <property type="molecule type" value="Genomic_DNA"/>
</dbReference>
<evidence type="ECO:0000256" key="2">
    <source>
        <dbReference type="ARBA" id="ARBA00001933"/>
    </source>
</evidence>
<evidence type="ECO:0000256" key="7">
    <source>
        <dbReference type="PIRSR" id="PIRSR600821-50"/>
    </source>
</evidence>
<dbReference type="Pfam" id="PF00842">
    <property type="entry name" value="Ala_racemase_C"/>
    <property type="match status" value="1"/>
</dbReference>
<feature type="modified residue" description="N6-(pyridoxal phosphate)lysine" evidence="7">
    <location>
        <position position="39"/>
    </location>
</feature>
<dbReference type="Gene3D" id="2.40.37.10">
    <property type="entry name" value="Lyase, Ornithine Decarboxylase, Chain A, domain 1"/>
    <property type="match status" value="1"/>
</dbReference>
<dbReference type="GO" id="GO:0030632">
    <property type="term" value="P:D-alanine biosynthetic process"/>
    <property type="evidence" value="ECO:0007669"/>
    <property type="project" value="TreeGrafter"/>
</dbReference>
<keyword evidence="5 7" id="KW-0663">Pyridoxal phosphate</keyword>
<dbReference type="PANTHER" id="PTHR30511">
    <property type="entry name" value="ALANINE RACEMASE"/>
    <property type="match status" value="1"/>
</dbReference>
<dbReference type="GO" id="GO:0008784">
    <property type="term" value="F:alanine racemase activity"/>
    <property type="evidence" value="ECO:0007669"/>
    <property type="project" value="UniProtKB-EC"/>
</dbReference>
<reference evidence="10 11" key="1">
    <citation type="submission" date="2020-08" db="EMBL/GenBank/DDBJ databases">
        <title>Genomic Encyclopedia of Type Strains, Phase IV (KMG-IV): sequencing the most valuable type-strain genomes for metagenomic binning, comparative biology and taxonomic classification.</title>
        <authorList>
            <person name="Goeker M."/>
        </authorList>
    </citation>
    <scope>NUCLEOTIDE SEQUENCE [LARGE SCALE GENOMIC DNA]</scope>
    <source>
        <strain evidence="10 11">DSM 102255</strain>
    </source>
</reference>
<comment type="caution">
    <text evidence="10">The sequence shown here is derived from an EMBL/GenBank/DDBJ whole genome shotgun (WGS) entry which is preliminary data.</text>
</comment>
<dbReference type="AlphaFoldDB" id="A0A841J4U5"/>
<dbReference type="InterPro" id="IPR009006">
    <property type="entry name" value="Ala_racemase/Decarboxylase_C"/>
</dbReference>
<dbReference type="InterPro" id="IPR011079">
    <property type="entry name" value="Ala_racemase_C"/>
</dbReference>
<evidence type="ECO:0000313" key="11">
    <source>
        <dbReference type="Proteomes" id="UP000552700"/>
    </source>
</evidence>
<comment type="cofactor">
    <cofactor evidence="2 7">
        <name>pyridoxal 5'-phosphate</name>
        <dbReference type="ChEBI" id="CHEBI:597326"/>
    </cofactor>
</comment>
<evidence type="ECO:0000313" key="10">
    <source>
        <dbReference type="EMBL" id="MBB6123261.1"/>
    </source>
</evidence>
<dbReference type="NCBIfam" id="TIGR00492">
    <property type="entry name" value="alr"/>
    <property type="match status" value="1"/>
</dbReference>
<comment type="catalytic activity">
    <reaction evidence="1">
        <text>L-alanine = D-alanine</text>
        <dbReference type="Rhea" id="RHEA:20249"/>
        <dbReference type="ChEBI" id="CHEBI:57416"/>
        <dbReference type="ChEBI" id="CHEBI:57972"/>
        <dbReference type="EC" id="5.1.1.1"/>
    </reaction>
</comment>
<evidence type="ECO:0000256" key="5">
    <source>
        <dbReference type="ARBA" id="ARBA00022898"/>
    </source>
</evidence>
<dbReference type="InterPro" id="IPR020622">
    <property type="entry name" value="Ala_racemase_pyridoxalP-BS"/>
</dbReference>
<evidence type="ECO:0000256" key="4">
    <source>
        <dbReference type="ARBA" id="ARBA00013089"/>
    </source>
</evidence>
<accession>A0A841J4U5</accession>
<keyword evidence="6 10" id="KW-0413">Isomerase</keyword>
<dbReference type="InterPro" id="IPR001608">
    <property type="entry name" value="Ala_racemase_N"/>
</dbReference>
<evidence type="ECO:0000256" key="3">
    <source>
        <dbReference type="ARBA" id="ARBA00007880"/>
    </source>
</evidence>
<feature type="binding site" evidence="8">
    <location>
        <position position="135"/>
    </location>
    <ligand>
        <name>substrate</name>
    </ligand>
</feature>
<dbReference type="InterPro" id="IPR029066">
    <property type="entry name" value="PLP-binding_barrel"/>
</dbReference>
<dbReference type="Proteomes" id="UP000552700">
    <property type="component" value="Unassembled WGS sequence"/>
</dbReference>
<dbReference type="SUPFAM" id="SSF50621">
    <property type="entry name" value="Alanine racemase C-terminal domain-like"/>
    <property type="match status" value="1"/>
</dbReference>
<dbReference type="GO" id="GO:0005829">
    <property type="term" value="C:cytosol"/>
    <property type="evidence" value="ECO:0007669"/>
    <property type="project" value="TreeGrafter"/>
</dbReference>
<feature type="binding site" evidence="8">
    <location>
        <position position="299"/>
    </location>
    <ligand>
        <name>substrate</name>
    </ligand>
</feature>
<organism evidence="10 11">
    <name type="scientific">Sphingobium subterraneum</name>
    <dbReference type="NCBI Taxonomy" id="627688"/>
    <lineage>
        <taxon>Bacteria</taxon>
        <taxon>Pseudomonadati</taxon>
        <taxon>Pseudomonadota</taxon>
        <taxon>Alphaproteobacteria</taxon>
        <taxon>Sphingomonadales</taxon>
        <taxon>Sphingomonadaceae</taxon>
        <taxon>Sphingobium</taxon>
    </lineage>
</organism>
<dbReference type="SUPFAM" id="SSF51419">
    <property type="entry name" value="PLP-binding barrel"/>
    <property type="match status" value="1"/>
</dbReference>
<gene>
    <name evidence="10" type="ORF">FHS92_000968</name>
</gene>
<dbReference type="SMART" id="SM01005">
    <property type="entry name" value="Ala_racemase_C"/>
    <property type="match status" value="1"/>
</dbReference>
<dbReference type="PRINTS" id="PR00992">
    <property type="entry name" value="ALARACEMASE"/>
</dbReference>
<sequence>MTGDYRAPLRLRLDTAALVHNWNWLRDTGGAAACGAAVKADGYGLGAAGVVKALSGAGCRDFFVATWGEALEILPLLDDGVSLSVLHGVRDEDMAMVRQCAGRVRPVLNSAGQIRRWKDAGGGTCDVMIDTGMNRLGLSLDGLDKSLLEGLEIDTLMSHLACADEDHHLNGIQLMLFGEARKMFPARRASIANSAGICLGPDYGLDLTRPGLALYGGIARGECEGNIQPVVTPQAQILQRRRIAGGDSIGYGATYVADRTMESATLHLGYADGYGRVFSDMGNARVGDVQLPVLGRVSMDLISVDVSAMPELEEGDWVDIDFDLSFASMLTGMSQYELLTGLGKRLERSWL</sequence>
<dbReference type="EC" id="5.1.1.1" evidence="4"/>
<comment type="similarity">
    <text evidence="3">Belongs to the alanine racemase family.</text>
</comment>
<dbReference type="GO" id="GO:0030170">
    <property type="term" value="F:pyridoxal phosphate binding"/>
    <property type="evidence" value="ECO:0007669"/>
    <property type="project" value="TreeGrafter"/>
</dbReference>
<dbReference type="CDD" id="cd00430">
    <property type="entry name" value="PLPDE_III_AR"/>
    <property type="match status" value="1"/>
</dbReference>
<dbReference type="Gene3D" id="3.20.20.10">
    <property type="entry name" value="Alanine racemase"/>
    <property type="match status" value="1"/>
</dbReference>
<proteinExistence type="inferred from homology"/>